<proteinExistence type="predicted"/>
<evidence type="ECO:0000313" key="1">
    <source>
        <dbReference type="EMBL" id="KAG2808910.1"/>
    </source>
</evidence>
<dbReference type="EMBL" id="RCMV01002936">
    <property type="protein sequence ID" value="KAG3200571.1"/>
    <property type="molecule type" value="Genomic_DNA"/>
</dbReference>
<dbReference type="AlphaFoldDB" id="A0A8T1EY72"/>
<reference evidence="3" key="1">
    <citation type="submission" date="2018-10" db="EMBL/GenBank/DDBJ databases">
        <title>Effector identification in a new, highly contiguous assembly of the strawberry crown rot pathogen Phytophthora cactorum.</title>
        <authorList>
            <person name="Armitage A.D."/>
            <person name="Nellist C.F."/>
            <person name="Bates H."/>
            <person name="Vickerstaff R.J."/>
            <person name="Harrison R.J."/>
        </authorList>
    </citation>
    <scope>NUCLEOTIDE SEQUENCE</scope>
    <source>
        <strain evidence="1">15-7</strain>
        <strain evidence="2">4032</strain>
        <strain evidence="3">P415</strain>
        <strain evidence="4">P421</strain>
    </source>
</reference>
<dbReference type="Proteomes" id="UP000774804">
    <property type="component" value="Unassembled WGS sequence"/>
</dbReference>
<evidence type="ECO:0000313" key="4">
    <source>
        <dbReference type="EMBL" id="KAG3200571.1"/>
    </source>
</evidence>
<dbReference type="Pfam" id="PF06522">
    <property type="entry name" value="B12D"/>
    <property type="match status" value="1"/>
</dbReference>
<evidence type="ECO:0000313" key="2">
    <source>
        <dbReference type="EMBL" id="KAG2875750.1"/>
    </source>
</evidence>
<dbReference type="EMBL" id="RCML01002734">
    <property type="protein sequence ID" value="KAG2957132.1"/>
    <property type="molecule type" value="Genomic_DNA"/>
</dbReference>
<protein>
    <recommendedName>
        <fullName evidence="6">NADH-ubiquinone reductase complex 1 MLRQ subunit</fullName>
    </recommendedName>
</protein>
<evidence type="ECO:0000313" key="3">
    <source>
        <dbReference type="EMBL" id="KAG2957132.1"/>
    </source>
</evidence>
<evidence type="ECO:0000313" key="5">
    <source>
        <dbReference type="Proteomes" id="UP000697107"/>
    </source>
</evidence>
<evidence type="ECO:0008006" key="6">
    <source>
        <dbReference type="Google" id="ProtNLM"/>
    </source>
</evidence>
<dbReference type="Proteomes" id="UP000735874">
    <property type="component" value="Unassembled WGS sequence"/>
</dbReference>
<dbReference type="Proteomes" id="UP000760860">
    <property type="component" value="Unassembled WGS sequence"/>
</dbReference>
<comment type="caution">
    <text evidence="3">The sequence shown here is derived from an EMBL/GenBank/DDBJ whole genome shotgun (WGS) entry which is preliminary data.</text>
</comment>
<dbReference type="EMBL" id="RCMG01002542">
    <property type="protein sequence ID" value="KAG2808910.1"/>
    <property type="molecule type" value="Genomic_DNA"/>
</dbReference>
<dbReference type="VEuPathDB" id="FungiDB:PC110_g9659"/>
<dbReference type="InterPro" id="IPR010530">
    <property type="entry name" value="B12D"/>
</dbReference>
<organism evidence="3 5">
    <name type="scientific">Phytophthora cactorum</name>
    <dbReference type="NCBI Taxonomy" id="29920"/>
    <lineage>
        <taxon>Eukaryota</taxon>
        <taxon>Sar</taxon>
        <taxon>Stramenopiles</taxon>
        <taxon>Oomycota</taxon>
        <taxon>Peronosporomycetes</taxon>
        <taxon>Peronosporales</taxon>
        <taxon>Peronosporaceae</taxon>
        <taxon>Phytophthora</taxon>
    </lineage>
</organism>
<sequence>MQKLVHAHTVVDQPRVPVPIPAGPRARKALSWCLSRCAEIYPLVFSVSVGLAIGAFSLGPHGLFDPDVNVSCDRRETPAWERYKPEEGQAFSRNRHHLANLKPNPVDTFPRLVSFKRRPMNHSLSSCKESTVALDSFLKT</sequence>
<gene>
    <name evidence="1" type="ORF">PC113_g23922</name>
    <name evidence="2" type="ORF">PC115_g23819</name>
    <name evidence="3" type="ORF">PC118_g24164</name>
    <name evidence="4" type="ORF">PC129_g23792</name>
</gene>
<dbReference type="Proteomes" id="UP000697107">
    <property type="component" value="Unassembled WGS sequence"/>
</dbReference>
<accession>A0A8T1EY72</accession>
<name>A0A8T1EY72_9STRA</name>
<dbReference type="EMBL" id="RCMI01002584">
    <property type="protein sequence ID" value="KAG2875750.1"/>
    <property type="molecule type" value="Genomic_DNA"/>
</dbReference>